<comment type="caution">
    <text evidence="3">The sequence shown here is derived from an EMBL/GenBank/DDBJ whole genome shotgun (WGS) entry which is preliminary data.</text>
</comment>
<proteinExistence type="predicted"/>
<dbReference type="EMBL" id="JACHFR010000003">
    <property type="protein sequence ID" value="MBB5219683.1"/>
    <property type="molecule type" value="Genomic_DNA"/>
</dbReference>
<dbReference type="InterPro" id="IPR027417">
    <property type="entry name" value="P-loop_NTPase"/>
</dbReference>
<sequence>MATGEVFFGRKENIKAISRFFNSDNNDAALIYGRRRVGKTELIKHCLKETKTTSIYYECKETSELNNVKSLCEIISETFGLPPLAFDTFESTLAFLSKQAAKKELILVIDEYPYIRKVVEGLDSIIQSFIDNNKSTSRLKLILCGSYVETMKSLLSEENPLFGRFDLVMNLKAMDYYESALFYKDFSDEDKVRLYSVFGGIPYYNRRIDSSKTVKQNIIDLIASPGSRFENEVQMHLKSEISKMQNAYEVFEVLAKGFVRFKDILSQSQVSSSPTLADVLDKLINMDIVVKESPVNDENNKKKAGYYISDQLTLFYFKYIYRNLSRLAVMKSEAFYDKFIEPDFEEHYVPQAFEQICRQFLIRKNRSGELPESFEKIGKYRYDDPVNHKNGEFDVVTENDNSYIFYEAKFREGKLDKNLIWNEIQQVNSTGLICSKYGFFSKSGYKKIDESHKQQLILYKLEDLYQ</sequence>
<dbReference type="AlphaFoldDB" id="A0A840SJM6"/>
<dbReference type="PANTHER" id="PTHR34704:SF1">
    <property type="entry name" value="ATPASE"/>
    <property type="match status" value="1"/>
</dbReference>
<evidence type="ECO:0000313" key="4">
    <source>
        <dbReference type="Proteomes" id="UP000578697"/>
    </source>
</evidence>
<dbReference type="Pfam" id="PF01637">
    <property type="entry name" value="ATPase_2"/>
    <property type="match status" value="1"/>
</dbReference>
<dbReference type="SUPFAM" id="SSF52540">
    <property type="entry name" value="P-loop containing nucleoside triphosphate hydrolases"/>
    <property type="match status" value="1"/>
</dbReference>
<protein>
    <submittedName>
        <fullName evidence="3">Uncharacterized protein</fullName>
    </submittedName>
</protein>
<feature type="domain" description="ATPase" evidence="1">
    <location>
        <begin position="7"/>
        <end position="204"/>
    </location>
</feature>
<dbReference type="PANTHER" id="PTHR34704">
    <property type="entry name" value="ATPASE"/>
    <property type="match status" value="1"/>
</dbReference>
<dbReference type="Proteomes" id="UP000578697">
    <property type="component" value="Unassembled WGS sequence"/>
</dbReference>
<feature type="domain" description="DUF234" evidence="2">
    <location>
        <begin position="316"/>
        <end position="412"/>
    </location>
</feature>
<dbReference type="RefSeq" id="WP_184653097.1">
    <property type="nucleotide sequence ID" value="NZ_JACHFR010000003.1"/>
</dbReference>
<evidence type="ECO:0000313" key="3">
    <source>
        <dbReference type="EMBL" id="MBB5219683.1"/>
    </source>
</evidence>
<evidence type="ECO:0000259" key="2">
    <source>
        <dbReference type="Pfam" id="PF03008"/>
    </source>
</evidence>
<dbReference type="InterPro" id="IPR011579">
    <property type="entry name" value="ATPase_dom"/>
</dbReference>
<gene>
    <name evidence="3" type="ORF">HNP77_002065</name>
</gene>
<dbReference type="Pfam" id="PF03008">
    <property type="entry name" value="DUF234"/>
    <property type="match status" value="1"/>
</dbReference>
<keyword evidence="4" id="KW-1185">Reference proteome</keyword>
<evidence type="ECO:0000259" key="1">
    <source>
        <dbReference type="Pfam" id="PF01637"/>
    </source>
</evidence>
<name>A0A840SJM6_9SPIR</name>
<dbReference type="InterPro" id="IPR004256">
    <property type="entry name" value="DUF234"/>
</dbReference>
<accession>A0A840SJM6</accession>
<reference evidence="3 4" key="1">
    <citation type="submission" date="2020-08" db="EMBL/GenBank/DDBJ databases">
        <title>Genomic Encyclopedia of Type Strains, Phase IV (KMG-IV): sequencing the most valuable type-strain genomes for metagenomic binning, comparative biology and taxonomic classification.</title>
        <authorList>
            <person name="Goeker M."/>
        </authorList>
    </citation>
    <scope>NUCLEOTIDE SEQUENCE [LARGE SCALE GENOMIC DNA]</scope>
    <source>
        <strain evidence="3 4">DSM 103679</strain>
    </source>
</reference>
<organism evidence="3 4">
    <name type="scientific">Treponema rectale</name>
    <dbReference type="NCBI Taxonomy" id="744512"/>
    <lineage>
        <taxon>Bacteria</taxon>
        <taxon>Pseudomonadati</taxon>
        <taxon>Spirochaetota</taxon>
        <taxon>Spirochaetia</taxon>
        <taxon>Spirochaetales</taxon>
        <taxon>Treponemataceae</taxon>
        <taxon>Treponema</taxon>
    </lineage>
</organism>
<dbReference type="GO" id="GO:0005524">
    <property type="term" value="F:ATP binding"/>
    <property type="evidence" value="ECO:0007669"/>
    <property type="project" value="InterPro"/>
</dbReference>
<dbReference type="Gene3D" id="3.40.50.300">
    <property type="entry name" value="P-loop containing nucleotide triphosphate hydrolases"/>
    <property type="match status" value="2"/>
</dbReference>